<evidence type="ECO:0000256" key="2">
    <source>
        <dbReference type="ARBA" id="ARBA00022692"/>
    </source>
</evidence>
<keyword evidence="9" id="KW-1185">Reference proteome</keyword>
<keyword evidence="5" id="KW-0472">Membrane</keyword>
<dbReference type="Proteomes" id="UP000323000">
    <property type="component" value="Unassembled WGS sequence"/>
</dbReference>
<protein>
    <recommendedName>
        <fullName evidence="7">Malectin-like domain-containing protein</fullName>
    </recommendedName>
</protein>
<evidence type="ECO:0000256" key="5">
    <source>
        <dbReference type="ARBA" id="ARBA00023136"/>
    </source>
</evidence>
<dbReference type="Pfam" id="PF12819">
    <property type="entry name" value="Malectin_like"/>
    <property type="match status" value="1"/>
</dbReference>
<dbReference type="EMBL" id="VAHF01000258">
    <property type="protein sequence ID" value="TXG46273.1"/>
    <property type="molecule type" value="Genomic_DNA"/>
</dbReference>
<evidence type="ECO:0000313" key="8">
    <source>
        <dbReference type="EMBL" id="TXG46273.1"/>
    </source>
</evidence>
<dbReference type="OrthoDB" id="2017114at2759"/>
<evidence type="ECO:0000256" key="6">
    <source>
        <dbReference type="SAM" id="SignalP"/>
    </source>
</evidence>
<reference evidence="9" key="1">
    <citation type="journal article" date="2019" name="Gigascience">
        <title>De novo genome assembly of the endangered Acer yangbiense, a plant species with extremely small populations endemic to Yunnan Province, China.</title>
        <authorList>
            <person name="Yang J."/>
            <person name="Wariss H.M."/>
            <person name="Tao L."/>
            <person name="Zhang R."/>
            <person name="Yun Q."/>
            <person name="Hollingsworth P."/>
            <person name="Dao Z."/>
            <person name="Luo G."/>
            <person name="Guo H."/>
            <person name="Ma Y."/>
            <person name="Sun W."/>
        </authorList>
    </citation>
    <scope>NUCLEOTIDE SEQUENCE [LARGE SCALE GENOMIC DNA]</scope>
    <source>
        <strain evidence="9">cv. Malutang</strain>
    </source>
</reference>
<evidence type="ECO:0000256" key="1">
    <source>
        <dbReference type="ARBA" id="ARBA00004167"/>
    </source>
</evidence>
<dbReference type="Gene3D" id="1.10.510.10">
    <property type="entry name" value="Transferase(Phosphotransferase) domain 1"/>
    <property type="match status" value="2"/>
</dbReference>
<keyword evidence="3 6" id="KW-0732">Signal</keyword>
<gene>
    <name evidence="8" type="ORF">EZV62_028236</name>
</gene>
<dbReference type="PANTHER" id="PTHR45631:SF202">
    <property type="entry name" value="SENESCENCE-INDUCED RECEPTOR-LIKE SERINE_THREONINE-PROTEIN KINASE"/>
    <property type="match status" value="1"/>
</dbReference>
<organism evidence="8 9">
    <name type="scientific">Acer yangbiense</name>
    <dbReference type="NCBI Taxonomy" id="1000413"/>
    <lineage>
        <taxon>Eukaryota</taxon>
        <taxon>Viridiplantae</taxon>
        <taxon>Streptophyta</taxon>
        <taxon>Embryophyta</taxon>
        <taxon>Tracheophyta</taxon>
        <taxon>Spermatophyta</taxon>
        <taxon>Magnoliopsida</taxon>
        <taxon>eudicotyledons</taxon>
        <taxon>Gunneridae</taxon>
        <taxon>Pentapetalae</taxon>
        <taxon>rosids</taxon>
        <taxon>malvids</taxon>
        <taxon>Sapindales</taxon>
        <taxon>Sapindaceae</taxon>
        <taxon>Hippocastanoideae</taxon>
        <taxon>Acereae</taxon>
        <taxon>Acer</taxon>
    </lineage>
</organism>
<accession>A0A5C7GNX9</accession>
<dbReference type="PANTHER" id="PTHR45631">
    <property type="entry name" value="OS07G0107800 PROTEIN-RELATED"/>
    <property type="match status" value="1"/>
</dbReference>
<feature type="signal peptide" evidence="6">
    <location>
        <begin position="1"/>
        <end position="24"/>
    </location>
</feature>
<keyword evidence="2" id="KW-0812">Transmembrane</keyword>
<evidence type="ECO:0000256" key="3">
    <source>
        <dbReference type="ARBA" id="ARBA00022729"/>
    </source>
</evidence>
<keyword evidence="4" id="KW-1133">Transmembrane helix</keyword>
<evidence type="ECO:0000259" key="7">
    <source>
        <dbReference type="Pfam" id="PF12819"/>
    </source>
</evidence>
<name>A0A5C7GNX9_9ROSI</name>
<dbReference type="GO" id="GO:0016020">
    <property type="term" value="C:membrane"/>
    <property type="evidence" value="ECO:0007669"/>
    <property type="project" value="UniProtKB-SubCell"/>
</dbReference>
<comment type="subcellular location">
    <subcellularLocation>
        <location evidence="1">Membrane</location>
        <topology evidence="1">Single-pass membrane protein</topology>
    </subcellularLocation>
</comment>
<dbReference type="AlphaFoldDB" id="A0A5C7GNX9"/>
<feature type="chain" id="PRO_5022843334" description="Malectin-like domain-containing protein" evidence="6">
    <location>
        <begin position="25"/>
        <end position="425"/>
    </location>
</feature>
<comment type="caution">
    <text evidence="8">The sequence shown here is derived from an EMBL/GenBank/DDBJ whole genome shotgun (WGS) entry which is preliminary data.</text>
</comment>
<sequence length="425" mass="47736">MEKLKSLRSALLLAVFALAISVSAQDQSGKNAYILSWQDRMRIAVDSAQEGDIRNIVDPSLSGDFDNNSAWKVVELALACTFHSSSERPTMTETQTLYESLVLLRRYDLGSITNRSVRFKDDIYDRIWMPKNFQGWKILSTSLTIDAENPNIFRPSPAVMNTAVTPENVSESLIMFWDPPNPTSKYYVYLHFAEVELLVNQTRELNVSDLSGKFGGKPFSPDYLYSTTVYNVVPLIGERIQITISKTSRSTLPPILNAIEMYMVQDSSQLQTDPNDGMIIKHIIFLCINVHCKNAYILSWEDRMRIAVDAAQGLEYLHNGCPDENVHVSQWVSSILAEGDIRNIVDPSLSGDFDNSSAWKVVELALACALHSSLERPTMTEVVTELNDCLAIEIARNDKGHKNKTKGPRRMVTVNVESDFSPTAR</sequence>
<evidence type="ECO:0000313" key="9">
    <source>
        <dbReference type="Proteomes" id="UP000323000"/>
    </source>
</evidence>
<proteinExistence type="predicted"/>
<dbReference type="InterPro" id="IPR024788">
    <property type="entry name" value="Malectin-like_Carb-bd_dom"/>
</dbReference>
<feature type="domain" description="Malectin-like" evidence="7">
    <location>
        <begin position="98"/>
        <end position="264"/>
    </location>
</feature>
<evidence type="ECO:0000256" key="4">
    <source>
        <dbReference type="ARBA" id="ARBA00022989"/>
    </source>
</evidence>